<dbReference type="GO" id="GO:0004190">
    <property type="term" value="F:aspartic-type endopeptidase activity"/>
    <property type="evidence" value="ECO:0007669"/>
    <property type="project" value="UniProtKB-KW"/>
</dbReference>
<keyword evidence="10" id="KW-0694">RNA-binding</keyword>
<comment type="catalytic activity">
    <reaction evidence="14">
        <text>DNA(n) + a 2'-deoxyribonucleoside 5'-triphosphate = DNA(n+1) + diphosphate</text>
        <dbReference type="Rhea" id="RHEA:22508"/>
        <dbReference type="Rhea" id="RHEA-COMP:17339"/>
        <dbReference type="Rhea" id="RHEA-COMP:17340"/>
        <dbReference type="ChEBI" id="CHEBI:33019"/>
        <dbReference type="ChEBI" id="CHEBI:61560"/>
        <dbReference type="ChEBI" id="CHEBI:173112"/>
        <dbReference type="EC" id="2.7.7.49"/>
    </reaction>
</comment>
<proteinExistence type="predicted"/>
<evidence type="ECO:0000313" key="18">
    <source>
        <dbReference type="EMBL" id="TID30591.1"/>
    </source>
</evidence>
<dbReference type="GO" id="GO:0004523">
    <property type="term" value="F:RNA-DNA hybrid ribonuclease activity"/>
    <property type="evidence" value="ECO:0007669"/>
    <property type="project" value="UniProtKB-EC"/>
</dbReference>
<dbReference type="GO" id="GO:0006508">
    <property type="term" value="P:proteolysis"/>
    <property type="evidence" value="ECO:0007669"/>
    <property type="project" value="UniProtKB-KW"/>
</dbReference>
<evidence type="ECO:0000256" key="16">
    <source>
        <dbReference type="SAM" id="MobiDB-lite"/>
    </source>
</evidence>
<dbReference type="InterPro" id="IPR035179">
    <property type="entry name" value="DUF5314"/>
</dbReference>
<protein>
    <recommendedName>
        <fullName evidence="17">Integrase catalytic domain-containing protein</fullName>
    </recommendedName>
</protein>
<dbReference type="GO" id="GO:0015074">
    <property type="term" value="P:DNA integration"/>
    <property type="evidence" value="ECO:0007669"/>
    <property type="project" value="InterPro"/>
</dbReference>
<evidence type="ECO:0000256" key="5">
    <source>
        <dbReference type="ARBA" id="ARBA00022578"/>
    </source>
</evidence>
<dbReference type="InterPro" id="IPR001584">
    <property type="entry name" value="Integrase_cat-core"/>
</dbReference>
<dbReference type="OrthoDB" id="4092852at2759"/>
<dbReference type="SUPFAM" id="SSF56672">
    <property type="entry name" value="DNA/RNA polymerases"/>
    <property type="match status" value="1"/>
</dbReference>
<keyword evidence="8" id="KW-0064">Aspartyl protease</keyword>
<feature type="compositionally biased region" description="Low complexity" evidence="16">
    <location>
        <begin position="718"/>
        <end position="760"/>
    </location>
</feature>
<dbReference type="Pfam" id="PF17241">
    <property type="entry name" value="Retrotran_gag_4"/>
    <property type="match status" value="1"/>
</dbReference>
<keyword evidence="9" id="KW-0378">Hydrolase</keyword>
<dbReference type="EMBL" id="SELW01000131">
    <property type="protein sequence ID" value="TID30591.1"/>
    <property type="molecule type" value="Genomic_DNA"/>
</dbReference>
<sequence>MCPKNSTTVLKSAENYHYWDMSIRSTLSTFGSGLLEFYEDGDLLVPPDNSPEDPSIVQLSHYMNRALQVILVQTVDAEIISSYQSEGLFGSTLLTAIRRDHSTLFARQLAKLVDNFSKVSSMQPPQALKVLKTLRAQFAHGMSIDQLLGLIYLKTFNNTSAESRILDAATPRLELSAIEASLRDITTTSQALVSTSKKSGKGNKKLICVRCQAPGHKSPQCTAPAPVAPSSSTNRTEDKTSKNLSWCAARSWFQNDDMYTLDSGSTLHVSKNISHFLDYTPDPSGGNVSGISDGSLNILGYGTVLFDNNGSTIKVSNVAYVPQATRNLLSISSVSRSSGSRFTFDGDSCYLDDGTKIGEFMSDTLYQFLPVPRVMNHISLSTVANMHSKLGHPSPQIMKAMGFTAPDDVELCPHCCAGKMTKTFPKLSTTKTSASLQLLHVDLCGIISVAGISGERHFLTIVDDFTRWCSIVPLNTKAQTATALKDFVSKAENHFSSKGFKVAAVRSDNGKEFCNNQLKDYFTDKGIVHQLTVPHNSSQNGVAERKHRTVQEKARTLLHESGLSDKFWSEAVKTAEFLVNRYPTRVLQGISPFSLWYGHSPDYSVMHSFGCHCMVLIPPEKRSNIFSPVSVAGIFVGYSPSHKAYRIFVPQVNDIFVSNNVRFDDSKFPLLNPDNHIFQSGSMGATTASDIFFGGSAGGIPALRSALASPAVSEPYVPSGHSSSTSSTSRPASSSGISMDSSSTSSGRASVISVSSGSDTADVPSSTGSDHADVSIGDQDGTESGSEYVDSDYIQPFGDAGGFFNYVGLEDDISIHSTGSAASAGSAAHDDLTFPVYDEVEHLSPGNVSPSDVTSMVRATPDTPPKLIPLNRSLSQISNTSVVYPHAKRPQIDYNEIAFTPLEHVLLADPTAETDTTTALPNSERPTPIAPPSLLPLQRSLSQVSASSTDYPVSKRFQAVPPEKALFLSRNAIAYAFSVVLTSSAPASIPVTYHDVLSHPERSSWLAAIDIELQAHSNNHTWDFVKLPAGRRAIGCRWVFTIKDSTSPPTYKARLVAQGFRQIYGLDYFETFSPVVRYESIRIVLALAAQFGLTIHQMDVTTAFLNGHLDEEIYMKVPDGVSASNDVVCKLNKSLYGLKQAPLCWNTAINKVLLSAGFQRSINEFGIYTKVSGSSILIVALYVDDLLICSNNPGDIQAVKHLLSSHYKMKDLGVASRFLGMELEQTSSTVGLHLSHYLTQFLMEFNMQDCNPVTTPFAAGTEFLPGKPISDADSSRFRSM</sequence>
<evidence type="ECO:0000256" key="13">
    <source>
        <dbReference type="ARBA" id="ARBA00025615"/>
    </source>
</evidence>
<dbReference type="GO" id="GO:0046872">
    <property type="term" value="F:metal ion binding"/>
    <property type="evidence" value="ECO:0007669"/>
    <property type="project" value="UniProtKB-KW"/>
</dbReference>
<dbReference type="InterPro" id="IPR036397">
    <property type="entry name" value="RNaseH_sf"/>
</dbReference>
<keyword evidence="19" id="KW-1185">Reference proteome</keyword>
<evidence type="ECO:0000256" key="1">
    <source>
        <dbReference type="ARBA" id="ARBA00000077"/>
    </source>
</evidence>
<evidence type="ECO:0000256" key="4">
    <source>
        <dbReference type="ARBA" id="ARBA00022490"/>
    </source>
</evidence>
<evidence type="ECO:0000256" key="11">
    <source>
        <dbReference type="ARBA" id="ARBA00023242"/>
    </source>
</evidence>
<dbReference type="InterPro" id="IPR054722">
    <property type="entry name" value="PolX-like_BBD"/>
</dbReference>
<dbReference type="SUPFAM" id="SSF53098">
    <property type="entry name" value="Ribonuclease H-like"/>
    <property type="match status" value="1"/>
</dbReference>
<reference evidence="18 19" key="1">
    <citation type="journal article" date="2019" name="Front. Genet.">
        <title>Whole-Genome Sequencing of the Opportunistic Yeast Pathogen Candida inconspicua Uncovers Its Hybrid Origin.</title>
        <authorList>
            <person name="Mixao V."/>
            <person name="Hansen A.P."/>
            <person name="Saus E."/>
            <person name="Boekhout T."/>
            <person name="Lass-Florl C."/>
            <person name="Gabaldon T."/>
        </authorList>
    </citation>
    <scope>NUCLEOTIDE SEQUENCE [LARGE SCALE GENOMIC DNA]</scope>
    <source>
        <strain evidence="18 19">CBS 180</strain>
    </source>
</reference>
<dbReference type="Gene3D" id="3.30.420.10">
    <property type="entry name" value="Ribonuclease H-like superfamily/Ribonuclease H"/>
    <property type="match status" value="1"/>
</dbReference>
<dbReference type="InterPro" id="IPR057670">
    <property type="entry name" value="SH3_retrovirus"/>
</dbReference>
<feature type="region of interest" description="Disordered" evidence="16">
    <location>
        <begin position="714"/>
        <end position="792"/>
    </location>
</feature>
<dbReference type="Pfam" id="PF22936">
    <property type="entry name" value="Pol_BBD"/>
    <property type="match status" value="1"/>
</dbReference>
<evidence type="ECO:0000256" key="7">
    <source>
        <dbReference type="ARBA" id="ARBA00022723"/>
    </source>
</evidence>
<dbReference type="InterPro" id="IPR013103">
    <property type="entry name" value="RVT_2"/>
</dbReference>
<dbReference type="InterPro" id="IPR043502">
    <property type="entry name" value="DNA/RNA_pol_sf"/>
</dbReference>
<comment type="caution">
    <text evidence="18">The sequence shown here is derived from an EMBL/GenBank/DDBJ whole genome shotgun (WGS) entry which is preliminary data.</text>
</comment>
<evidence type="ECO:0000259" key="17">
    <source>
        <dbReference type="PROSITE" id="PS50994"/>
    </source>
</evidence>
<feature type="domain" description="Integrase catalytic" evidence="17">
    <location>
        <begin position="421"/>
        <end position="600"/>
    </location>
</feature>
<gene>
    <name evidence="18" type="ORF">CANINC_000822</name>
</gene>
<dbReference type="Pfam" id="PF07727">
    <property type="entry name" value="RVT_2"/>
    <property type="match status" value="1"/>
</dbReference>
<dbReference type="Proteomes" id="UP000307173">
    <property type="component" value="Unassembled WGS sequence"/>
</dbReference>
<keyword evidence="11" id="KW-0539">Nucleus</keyword>
<evidence type="ECO:0000256" key="10">
    <source>
        <dbReference type="ARBA" id="ARBA00022884"/>
    </source>
</evidence>
<dbReference type="InterPro" id="IPR012337">
    <property type="entry name" value="RNaseH-like_sf"/>
</dbReference>
<dbReference type="AlphaFoldDB" id="A0A4T0X549"/>
<dbReference type="PROSITE" id="PS50994">
    <property type="entry name" value="INTEGRASE"/>
    <property type="match status" value="1"/>
</dbReference>
<comment type="function">
    <text evidence="13">Integrase (IN) targets the VLP to the nucleus, where a subparticle preintegration complex (PIC) containing at least integrase and the newly synthesized dsDNA copy of the retrotransposon must transit the nuclear membrane. Once in the nucleus, integrase performs the integration of the dsDNA into the host genome.</text>
</comment>
<dbReference type="InterPro" id="IPR039537">
    <property type="entry name" value="Retrotran_Ty1/copia-like"/>
</dbReference>
<dbReference type="GO" id="GO:0003964">
    <property type="term" value="F:RNA-directed DNA polymerase activity"/>
    <property type="evidence" value="ECO:0007669"/>
    <property type="project" value="UniProtKB-EC"/>
</dbReference>
<dbReference type="PANTHER" id="PTHR42648:SF28">
    <property type="entry name" value="TRANSPOSON-ENCODED PROTEIN WITH RIBONUCLEASE H-LIKE AND RETROVIRUS ZINC FINGER-LIKE DOMAINS"/>
    <property type="match status" value="1"/>
</dbReference>
<dbReference type="GO" id="GO:0032196">
    <property type="term" value="P:transposition"/>
    <property type="evidence" value="ECO:0007669"/>
    <property type="project" value="UniProtKB-KW"/>
</dbReference>
<keyword evidence="5" id="KW-0815">Transposition</keyword>
<comment type="catalytic activity">
    <reaction evidence="1">
        <text>Endonucleolytic cleavage to 5'-phosphomonoester.</text>
        <dbReference type="EC" id="3.1.26.4"/>
    </reaction>
</comment>
<dbReference type="Pfam" id="PF00665">
    <property type="entry name" value="rve"/>
    <property type="match status" value="1"/>
</dbReference>
<keyword evidence="6" id="KW-0645">Protease</keyword>
<keyword evidence="7" id="KW-0479">Metal-binding</keyword>
<feature type="region of interest" description="Disordered" evidence="16">
    <location>
        <begin position="214"/>
        <end position="239"/>
    </location>
</feature>
<evidence type="ECO:0000256" key="8">
    <source>
        <dbReference type="ARBA" id="ARBA00022750"/>
    </source>
</evidence>
<comment type="catalytic activity">
    <reaction evidence="15">
        <text>DNA(n) + a 2'-deoxyribonucleoside 5'-triphosphate = DNA(n+1) + diphosphate</text>
        <dbReference type="Rhea" id="RHEA:22508"/>
        <dbReference type="Rhea" id="RHEA-COMP:17339"/>
        <dbReference type="Rhea" id="RHEA-COMP:17340"/>
        <dbReference type="ChEBI" id="CHEBI:33019"/>
        <dbReference type="ChEBI" id="CHEBI:61560"/>
        <dbReference type="ChEBI" id="CHEBI:173112"/>
        <dbReference type="EC" id="2.7.7.7"/>
    </reaction>
</comment>
<evidence type="ECO:0000256" key="12">
    <source>
        <dbReference type="ARBA" id="ARBA00025590"/>
    </source>
</evidence>
<evidence type="ECO:0000256" key="15">
    <source>
        <dbReference type="ARBA" id="ARBA00049244"/>
    </source>
</evidence>
<dbReference type="STRING" id="52247.A0A4T0X549"/>
<comment type="function">
    <text evidence="12">Reverse transcriptase/ribonuclease H (RT) is a multifunctional enzyme that catalyzes the conversion of the retro-elements RNA genome into dsDNA within the VLP. The enzyme displays a DNA polymerase activity that can copy either DNA or RNA templates, and a ribonuclease H (RNase H) activity that cleaves the RNA strand of RNA-DNA heteroduplexes during plus-strand synthesis and hydrolyzes RNA primers. The conversion leads to a linear dsDNA copy of the retrotransposon that includes long terminal repeats (LTRs) at both ends.</text>
</comment>
<keyword evidence="4" id="KW-0963">Cytoplasm</keyword>
<evidence type="ECO:0000256" key="6">
    <source>
        <dbReference type="ARBA" id="ARBA00022670"/>
    </source>
</evidence>
<comment type="subcellular location">
    <subcellularLocation>
        <location evidence="3">Cytoplasm</location>
    </subcellularLocation>
    <subcellularLocation>
        <location evidence="2">Nucleus</location>
    </subcellularLocation>
</comment>
<organism evidence="18 19">
    <name type="scientific">Pichia inconspicua</name>
    <dbReference type="NCBI Taxonomy" id="52247"/>
    <lineage>
        <taxon>Eukaryota</taxon>
        <taxon>Fungi</taxon>
        <taxon>Dikarya</taxon>
        <taxon>Ascomycota</taxon>
        <taxon>Saccharomycotina</taxon>
        <taxon>Pichiomycetes</taxon>
        <taxon>Pichiales</taxon>
        <taxon>Pichiaceae</taxon>
        <taxon>Pichia</taxon>
    </lineage>
</organism>
<evidence type="ECO:0000256" key="2">
    <source>
        <dbReference type="ARBA" id="ARBA00004123"/>
    </source>
</evidence>
<dbReference type="Pfam" id="PF25597">
    <property type="entry name" value="SH3_retrovirus"/>
    <property type="match status" value="1"/>
</dbReference>
<feature type="non-terminal residue" evidence="18">
    <location>
        <position position="1280"/>
    </location>
</feature>
<dbReference type="GO" id="GO:0003723">
    <property type="term" value="F:RNA binding"/>
    <property type="evidence" value="ECO:0007669"/>
    <property type="project" value="UniProtKB-KW"/>
</dbReference>
<evidence type="ECO:0000256" key="3">
    <source>
        <dbReference type="ARBA" id="ARBA00004496"/>
    </source>
</evidence>
<evidence type="ECO:0000313" key="19">
    <source>
        <dbReference type="Proteomes" id="UP000307173"/>
    </source>
</evidence>
<dbReference type="PANTHER" id="PTHR42648">
    <property type="entry name" value="TRANSPOSASE, PUTATIVE-RELATED"/>
    <property type="match status" value="1"/>
</dbReference>
<dbReference type="GO" id="GO:0005737">
    <property type="term" value="C:cytoplasm"/>
    <property type="evidence" value="ECO:0007669"/>
    <property type="project" value="UniProtKB-SubCell"/>
</dbReference>
<accession>A0A4T0X549</accession>
<dbReference type="GO" id="GO:0003887">
    <property type="term" value="F:DNA-directed DNA polymerase activity"/>
    <property type="evidence" value="ECO:0007669"/>
    <property type="project" value="UniProtKB-EC"/>
</dbReference>
<name>A0A4T0X549_9ASCO</name>
<evidence type="ECO:0000256" key="14">
    <source>
        <dbReference type="ARBA" id="ARBA00048173"/>
    </source>
</evidence>
<evidence type="ECO:0000256" key="9">
    <source>
        <dbReference type="ARBA" id="ARBA00022801"/>
    </source>
</evidence>
<dbReference type="GO" id="GO:0005634">
    <property type="term" value="C:nucleus"/>
    <property type="evidence" value="ECO:0007669"/>
    <property type="project" value="UniProtKB-SubCell"/>
</dbReference>